<reference evidence="1 2" key="1">
    <citation type="journal article" date="2011" name="Genome Biol.">
        <title>Comparative genome sequence analysis underscores mycoparasitism as the ancestral life style of Trichoderma.</title>
        <authorList>
            <person name="Kubicek C.P."/>
            <person name="Herrera-Estrella A."/>
            <person name="Seidl-Seiboth V."/>
            <person name="Martinez D.A."/>
            <person name="Druzhinina I.S."/>
            <person name="Thon M."/>
            <person name="Zeilinger S."/>
            <person name="Casas-Flores S."/>
            <person name="Horwitz B.A."/>
            <person name="Mukherjee P.K."/>
            <person name="Mukherjee M."/>
            <person name="Kredics L."/>
            <person name="Alcaraz L.D."/>
            <person name="Aerts A."/>
            <person name="Antal Z."/>
            <person name="Atanasova L."/>
            <person name="Cervantes-Badillo M.G."/>
            <person name="Challacombe J."/>
            <person name="Chertkov O."/>
            <person name="McCluskey K."/>
            <person name="Coulpier F."/>
            <person name="Deshpande N."/>
            <person name="von Doehren H."/>
            <person name="Ebbole D.J."/>
            <person name="Esquivel-Naranjo E.U."/>
            <person name="Fekete E."/>
            <person name="Flipphi M."/>
            <person name="Glaser F."/>
            <person name="Gomez-Rodriguez E.Y."/>
            <person name="Gruber S."/>
            <person name="Han C."/>
            <person name="Henrissat B."/>
            <person name="Hermosa R."/>
            <person name="Hernandez-Onate M."/>
            <person name="Karaffa L."/>
            <person name="Kosti I."/>
            <person name="Le Crom S."/>
            <person name="Lindquist E."/>
            <person name="Lucas S."/>
            <person name="Luebeck M."/>
            <person name="Luebeck P.S."/>
            <person name="Margeot A."/>
            <person name="Metz B."/>
            <person name="Misra M."/>
            <person name="Nevalainen H."/>
            <person name="Omann M."/>
            <person name="Packer N."/>
            <person name="Perrone G."/>
            <person name="Uresti-Rivera E.E."/>
            <person name="Salamov A."/>
            <person name="Schmoll M."/>
            <person name="Seiboth B."/>
            <person name="Shapiro H."/>
            <person name="Sukno S."/>
            <person name="Tamayo-Ramos J.A."/>
            <person name="Tisch D."/>
            <person name="Wiest A."/>
            <person name="Wilkinson H.H."/>
            <person name="Zhang M."/>
            <person name="Coutinho P.M."/>
            <person name="Kenerley C.M."/>
            <person name="Monte E."/>
            <person name="Baker S.E."/>
            <person name="Grigoriev I.V."/>
        </authorList>
    </citation>
    <scope>NUCLEOTIDE SEQUENCE [LARGE SCALE GENOMIC DNA]</scope>
    <source>
        <strain evidence="2">ATCC 20476 / IMI 206040</strain>
    </source>
</reference>
<organism evidence="1 2">
    <name type="scientific">Hypocrea atroviridis (strain ATCC 20476 / IMI 206040)</name>
    <name type="common">Trichoderma atroviride</name>
    <dbReference type="NCBI Taxonomy" id="452589"/>
    <lineage>
        <taxon>Eukaryota</taxon>
        <taxon>Fungi</taxon>
        <taxon>Dikarya</taxon>
        <taxon>Ascomycota</taxon>
        <taxon>Pezizomycotina</taxon>
        <taxon>Sordariomycetes</taxon>
        <taxon>Hypocreomycetidae</taxon>
        <taxon>Hypocreales</taxon>
        <taxon>Hypocreaceae</taxon>
        <taxon>Trichoderma</taxon>
    </lineage>
</organism>
<dbReference type="Proteomes" id="UP000005426">
    <property type="component" value="Unassembled WGS sequence"/>
</dbReference>
<dbReference type="HOGENOM" id="CLU_2441143_0_0_1"/>
<keyword evidence="2" id="KW-1185">Reference proteome</keyword>
<protein>
    <submittedName>
        <fullName evidence="1">Uncharacterized protein</fullName>
    </submittedName>
</protein>
<sequence>MSSDLERHCHGLCRAQNGVKLQVNKGLFATLVNAHATVMSQYNLAACLPRNRLRLRNTSSLIPPNPSSSPGPCHRVSDQYCNATKMLCVN</sequence>
<accession>G9NGN8</accession>
<dbReference type="EMBL" id="ABDG02000014">
    <property type="protein sequence ID" value="EHK50449.1"/>
    <property type="molecule type" value="Genomic_DNA"/>
</dbReference>
<proteinExistence type="predicted"/>
<evidence type="ECO:0000313" key="2">
    <source>
        <dbReference type="Proteomes" id="UP000005426"/>
    </source>
</evidence>
<gene>
    <name evidence="1" type="ORF">TRIATDRAFT_254536</name>
</gene>
<dbReference type="AlphaFoldDB" id="G9NGN8"/>
<evidence type="ECO:0000313" key="1">
    <source>
        <dbReference type="EMBL" id="EHK50449.1"/>
    </source>
</evidence>
<comment type="caution">
    <text evidence="1">The sequence shown here is derived from an EMBL/GenBank/DDBJ whole genome shotgun (WGS) entry which is preliminary data.</text>
</comment>
<name>G9NGN8_HYPAI</name>